<dbReference type="Proteomes" id="UP001164459">
    <property type="component" value="Chromosome"/>
</dbReference>
<proteinExistence type="predicted"/>
<feature type="domain" description="VOC" evidence="1">
    <location>
        <begin position="11"/>
        <end position="135"/>
    </location>
</feature>
<name>A0ABY7GVA5_9BACT</name>
<dbReference type="InterPro" id="IPR029068">
    <property type="entry name" value="Glyas_Bleomycin-R_OHBP_Dase"/>
</dbReference>
<evidence type="ECO:0000313" key="3">
    <source>
        <dbReference type="Proteomes" id="UP001164459"/>
    </source>
</evidence>
<dbReference type="SUPFAM" id="SSF54593">
    <property type="entry name" value="Glyoxalase/Bleomycin resistance protein/Dihydroxybiphenyl dioxygenase"/>
    <property type="match status" value="1"/>
</dbReference>
<dbReference type="Pfam" id="PF00903">
    <property type="entry name" value="Glyoxalase"/>
    <property type="match status" value="1"/>
</dbReference>
<gene>
    <name evidence="2" type="ORF">O0S08_32075</name>
</gene>
<organism evidence="2 3">
    <name type="scientific">Nannocystis punicea</name>
    <dbReference type="NCBI Taxonomy" id="2995304"/>
    <lineage>
        <taxon>Bacteria</taxon>
        <taxon>Pseudomonadati</taxon>
        <taxon>Myxococcota</taxon>
        <taxon>Polyangia</taxon>
        <taxon>Nannocystales</taxon>
        <taxon>Nannocystaceae</taxon>
        <taxon>Nannocystis</taxon>
    </lineage>
</organism>
<evidence type="ECO:0000259" key="1">
    <source>
        <dbReference type="PROSITE" id="PS51819"/>
    </source>
</evidence>
<dbReference type="PROSITE" id="PS51819">
    <property type="entry name" value="VOC"/>
    <property type="match status" value="1"/>
</dbReference>
<sequence>MDTTHERWTAGPHHVGLTVPDLQAALRFFVEGLGYSQVGAVPEYPAAFVSDGAGMITLWQAEDPASARPFDRRRNLGLHHLALRVREGALDALHERLRARGDVEIEFAPEPLRGGPTRHMMTRIAGGIRVEFIAPAQG</sequence>
<dbReference type="InterPro" id="IPR037523">
    <property type="entry name" value="VOC_core"/>
</dbReference>
<dbReference type="InterPro" id="IPR004360">
    <property type="entry name" value="Glyas_Fos-R_dOase_dom"/>
</dbReference>
<dbReference type="RefSeq" id="WP_269033177.1">
    <property type="nucleotide sequence ID" value="NZ_CP114040.1"/>
</dbReference>
<dbReference type="EMBL" id="CP114040">
    <property type="protein sequence ID" value="WAS90850.1"/>
    <property type="molecule type" value="Genomic_DNA"/>
</dbReference>
<reference evidence="2" key="1">
    <citation type="submission" date="2022-11" db="EMBL/GenBank/DDBJ databases">
        <title>Minimal conservation of predation-associated metabolite biosynthetic gene clusters underscores biosynthetic potential of Myxococcota including descriptions for ten novel species: Archangium lansinium sp. nov., Myxococcus landrumus sp. nov., Nannocystis bai.</title>
        <authorList>
            <person name="Ahearne A."/>
            <person name="Stevens C."/>
            <person name="Dowd S."/>
        </authorList>
    </citation>
    <scope>NUCLEOTIDE SEQUENCE</scope>
    <source>
        <strain evidence="2">Fl3</strain>
    </source>
</reference>
<evidence type="ECO:0000313" key="2">
    <source>
        <dbReference type="EMBL" id="WAS90850.1"/>
    </source>
</evidence>
<accession>A0ABY7GVA5</accession>
<protein>
    <submittedName>
        <fullName evidence="2">VOC family protein</fullName>
    </submittedName>
</protein>
<keyword evidence="3" id="KW-1185">Reference proteome</keyword>
<dbReference type="Gene3D" id="3.10.180.10">
    <property type="entry name" value="2,3-Dihydroxybiphenyl 1,2-Dioxygenase, domain 1"/>
    <property type="match status" value="1"/>
</dbReference>